<dbReference type="GO" id="GO:0019752">
    <property type="term" value="P:carboxylic acid metabolic process"/>
    <property type="evidence" value="ECO:0007669"/>
    <property type="project" value="InterPro"/>
</dbReference>
<dbReference type="GO" id="GO:0030170">
    <property type="term" value="F:pyridoxal phosphate binding"/>
    <property type="evidence" value="ECO:0007669"/>
    <property type="project" value="InterPro"/>
</dbReference>
<dbReference type="PANTHER" id="PTHR11999">
    <property type="entry name" value="GROUP II PYRIDOXAL-5-PHOSPHATE DECARBOXYLASE"/>
    <property type="match status" value="1"/>
</dbReference>
<sequence length="454" mass="47135">MNESGHLLRRAAEHAISYRESVADAAVGATETAAALATAFGGPLPVRPTDPAAVLEELVAAARGGLVATTGPRFFGFVVGGALPAATAAEMLAAAWDQNAFNGVLAPAAIAAETAAGGWLKELLGLPASASTGFVTGGQEANTVGLAAARHHVLEQLGWDVERHGLAGAPRVPILAGVERHATIDRSLRLLGFGTEALLAVPAGPDGAIDIGDLRRLLPDGPAIVCLQAGNVNTGACDDLRAACELVHERGGWVHVDGAFGLWAAASPATRHLVDGIELADSWACDGHKWLNVPYDSGFAFCSRPQVHAAAVSYTASYLVGSGTTAAAADFTLESSRRARGFAVWAALRELGRDGVAELIERCCRLARRFAEGLDAAGFEVVNDVVLNQVLVGFGDDARTERVIEAIQRDGTCWMGATTWRGRRLMRISVSGAATTESDVDLSVDAIRRLAAAA</sequence>
<dbReference type="InterPro" id="IPR002129">
    <property type="entry name" value="PyrdxlP-dep_de-COase"/>
</dbReference>
<dbReference type="Proteomes" id="UP000587527">
    <property type="component" value="Unassembled WGS sequence"/>
</dbReference>
<dbReference type="InterPro" id="IPR010977">
    <property type="entry name" value="Aromatic_deC"/>
</dbReference>
<dbReference type="Gene3D" id="3.40.640.10">
    <property type="entry name" value="Type I PLP-dependent aspartate aminotransferase-like (Major domain)"/>
    <property type="match status" value="1"/>
</dbReference>
<evidence type="ECO:0000256" key="3">
    <source>
        <dbReference type="ARBA" id="ARBA00022793"/>
    </source>
</evidence>
<evidence type="ECO:0000256" key="4">
    <source>
        <dbReference type="ARBA" id="ARBA00022898"/>
    </source>
</evidence>
<evidence type="ECO:0000256" key="7">
    <source>
        <dbReference type="RuleBase" id="RU000382"/>
    </source>
</evidence>
<dbReference type="PANTHER" id="PTHR11999:SF70">
    <property type="entry name" value="MIP05841P"/>
    <property type="match status" value="1"/>
</dbReference>
<dbReference type="EMBL" id="JACHMN010000003">
    <property type="protein sequence ID" value="MBB5873457.1"/>
    <property type="molecule type" value="Genomic_DNA"/>
</dbReference>
<keyword evidence="4 6" id="KW-0663">Pyridoxal phosphate</keyword>
<dbReference type="SUPFAM" id="SSF53383">
    <property type="entry name" value="PLP-dependent transferases"/>
    <property type="match status" value="1"/>
</dbReference>
<dbReference type="Pfam" id="PF00282">
    <property type="entry name" value="Pyridoxal_deC"/>
    <property type="match status" value="1"/>
</dbReference>
<gene>
    <name evidence="8" type="ORF">F4553_006891</name>
</gene>
<dbReference type="RefSeq" id="WP_184844707.1">
    <property type="nucleotide sequence ID" value="NZ_JACHMN010000003.1"/>
</dbReference>
<proteinExistence type="inferred from homology"/>
<organism evidence="8 9">
    <name type="scientific">Allocatelliglobosispora scoriae</name>
    <dbReference type="NCBI Taxonomy" id="643052"/>
    <lineage>
        <taxon>Bacteria</taxon>
        <taxon>Bacillati</taxon>
        <taxon>Actinomycetota</taxon>
        <taxon>Actinomycetes</taxon>
        <taxon>Micromonosporales</taxon>
        <taxon>Micromonosporaceae</taxon>
        <taxon>Allocatelliglobosispora</taxon>
    </lineage>
</organism>
<dbReference type="InterPro" id="IPR015422">
    <property type="entry name" value="PyrdxlP-dep_Trfase_small"/>
</dbReference>
<evidence type="ECO:0000313" key="8">
    <source>
        <dbReference type="EMBL" id="MBB5873457.1"/>
    </source>
</evidence>
<protein>
    <submittedName>
        <fullName evidence="8">Glutamate/tyrosine decarboxylase-like PLP-dependent enzyme</fullName>
    </submittedName>
</protein>
<keyword evidence="3" id="KW-0210">Decarboxylase</keyword>
<evidence type="ECO:0000256" key="2">
    <source>
        <dbReference type="ARBA" id="ARBA00009533"/>
    </source>
</evidence>
<keyword evidence="9" id="KW-1185">Reference proteome</keyword>
<dbReference type="Gene3D" id="3.90.1150.10">
    <property type="entry name" value="Aspartate Aminotransferase, domain 1"/>
    <property type="match status" value="1"/>
</dbReference>
<feature type="modified residue" description="N6-(pyridoxal phosphate)lysine" evidence="6">
    <location>
        <position position="289"/>
    </location>
</feature>
<evidence type="ECO:0000256" key="1">
    <source>
        <dbReference type="ARBA" id="ARBA00001933"/>
    </source>
</evidence>
<comment type="caution">
    <text evidence="8">The sequence shown here is derived from an EMBL/GenBank/DDBJ whole genome shotgun (WGS) entry which is preliminary data.</text>
</comment>
<name>A0A841BWG8_9ACTN</name>
<reference evidence="8 9" key="1">
    <citation type="submission" date="2020-08" db="EMBL/GenBank/DDBJ databases">
        <title>Sequencing the genomes of 1000 actinobacteria strains.</title>
        <authorList>
            <person name="Klenk H.-P."/>
        </authorList>
    </citation>
    <scope>NUCLEOTIDE SEQUENCE [LARGE SCALE GENOMIC DNA]</scope>
    <source>
        <strain evidence="8 9">DSM 45362</strain>
    </source>
</reference>
<dbReference type="AlphaFoldDB" id="A0A841BWG8"/>
<evidence type="ECO:0000256" key="5">
    <source>
        <dbReference type="ARBA" id="ARBA00023239"/>
    </source>
</evidence>
<dbReference type="GO" id="GO:0004058">
    <property type="term" value="F:aromatic-L-amino-acid decarboxylase activity"/>
    <property type="evidence" value="ECO:0007669"/>
    <property type="project" value="UniProtKB-ARBA"/>
</dbReference>
<evidence type="ECO:0000256" key="6">
    <source>
        <dbReference type="PIRSR" id="PIRSR602129-50"/>
    </source>
</evidence>
<comment type="similarity">
    <text evidence="2 7">Belongs to the group II decarboxylase family.</text>
</comment>
<dbReference type="InterPro" id="IPR015421">
    <property type="entry name" value="PyrdxlP-dep_Trfase_major"/>
</dbReference>
<keyword evidence="5 7" id="KW-0456">Lyase</keyword>
<accession>A0A841BWG8</accession>
<evidence type="ECO:0000313" key="9">
    <source>
        <dbReference type="Proteomes" id="UP000587527"/>
    </source>
</evidence>
<comment type="cofactor">
    <cofactor evidence="1 6 7">
        <name>pyridoxal 5'-phosphate</name>
        <dbReference type="ChEBI" id="CHEBI:597326"/>
    </cofactor>
</comment>
<dbReference type="InterPro" id="IPR015424">
    <property type="entry name" value="PyrdxlP-dep_Trfase"/>
</dbReference>